<feature type="non-terminal residue" evidence="2">
    <location>
        <position position="1"/>
    </location>
</feature>
<evidence type="ECO:0000313" key="2">
    <source>
        <dbReference type="EMBL" id="ENN76235.1"/>
    </source>
</evidence>
<proteinExistence type="predicted"/>
<name>N6U3S1_DENPD</name>
<feature type="compositionally biased region" description="Polar residues" evidence="1">
    <location>
        <begin position="32"/>
        <end position="41"/>
    </location>
</feature>
<gene>
    <name evidence="2" type="ORF">YQE_07201</name>
</gene>
<dbReference type="AlphaFoldDB" id="N6U3S1"/>
<feature type="region of interest" description="Disordered" evidence="1">
    <location>
        <begin position="250"/>
        <end position="270"/>
    </location>
</feature>
<feature type="region of interest" description="Disordered" evidence="1">
    <location>
        <begin position="32"/>
        <end position="69"/>
    </location>
</feature>
<feature type="compositionally biased region" description="Acidic residues" evidence="1">
    <location>
        <begin position="331"/>
        <end position="349"/>
    </location>
</feature>
<dbReference type="OrthoDB" id="44841at2759"/>
<accession>N6U3S1</accession>
<organism evidence="2">
    <name type="scientific">Dendroctonus ponderosae</name>
    <name type="common">Mountain pine beetle</name>
    <dbReference type="NCBI Taxonomy" id="77166"/>
    <lineage>
        <taxon>Eukaryota</taxon>
        <taxon>Metazoa</taxon>
        <taxon>Ecdysozoa</taxon>
        <taxon>Arthropoda</taxon>
        <taxon>Hexapoda</taxon>
        <taxon>Insecta</taxon>
        <taxon>Pterygota</taxon>
        <taxon>Neoptera</taxon>
        <taxon>Endopterygota</taxon>
        <taxon>Coleoptera</taxon>
        <taxon>Polyphaga</taxon>
        <taxon>Cucujiformia</taxon>
        <taxon>Curculionidae</taxon>
        <taxon>Scolytinae</taxon>
        <taxon>Dendroctonus</taxon>
    </lineage>
</organism>
<sequence>MNAGFEKVHKIGPSPENLENLAGQEQVLEQVNESICPNRPNNKPKKWSTFLVKPKNPRPQPKKLEEDRKIVGEPYKVKIIKQPRRDPNDVLYRKKSVQFEPLVTEVEISRDTSVADSTDSLEMSEDTHLAELEVEASVQITEETTVEMCEADEDEDDQATYQISDGDSPIQTNGDECTIKKIKPILKPGSLDIHIEPVVCESSLSLEEQLAAVQKQLLALSQLPSAIQVTLEAVTKQLNKIVLEKTTQVQEASSEDYESNHLEPTNGFGSFEEEGAWREQSASTSLLHLIIADVPEENLSVSENAEGDITENEADDQPSFDDLEHDHAGSEAEEQGNEADEAEEVEEPLDPYAGLTEEEKEAKIREEKLLSKKLKIEEERRKMDWTQRPIVLPGGRKWSDPDDATPKLRAPKMSDEKICKAIEEHSELIVGKTKGSTTGTGFGHGATKRNPFTVWWHDIYCVQFQRVELLHGPQQSLRQAGNINFLKYQPPPKNLDYLQKSEVYRLIHDMEPPVRGVGARAEIILSEKDYYQEKGAP</sequence>
<feature type="region of interest" description="Disordered" evidence="1">
    <location>
        <begin position="392"/>
        <end position="412"/>
    </location>
</feature>
<dbReference type="HOGENOM" id="CLU_507413_0_0_1"/>
<evidence type="ECO:0000256" key="1">
    <source>
        <dbReference type="SAM" id="MobiDB-lite"/>
    </source>
</evidence>
<feature type="compositionally biased region" description="Acidic residues" evidence="1">
    <location>
        <begin position="308"/>
        <end position="321"/>
    </location>
</feature>
<feature type="region of interest" description="Disordered" evidence="1">
    <location>
        <begin position="308"/>
        <end position="361"/>
    </location>
</feature>
<dbReference type="EMBL" id="KB740984">
    <property type="protein sequence ID" value="ENN76235.1"/>
    <property type="molecule type" value="Genomic_DNA"/>
</dbReference>
<reference evidence="2" key="1">
    <citation type="journal article" date="2013" name="Genome Biol.">
        <title>Draft genome of the mountain pine beetle, Dendroctonus ponderosae Hopkins, a major forest pest.</title>
        <authorList>
            <person name="Keeling C.I."/>
            <person name="Yuen M.M."/>
            <person name="Liao N.Y."/>
            <person name="Docking T.R."/>
            <person name="Chan S.K."/>
            <person name="Taylor G.A."/>
            <person name="Palmquist D.L."/>
            <person name="Jackman S.D."/>
            <person name="Nguyen A."/>
            <person name="Li M."/>
            <person name="Henderson H."/>
            <person name="Janes J.K."/>
            <person name="Zhao Y."/>
            <person name="Pandoh P."/>
            <person name="Moore R."/>
            <person name="Sperling F.A."/>
            <person name="Huber D.P."/>
            <person name="Birol I."/>
            <person name="Jones S.J."/>
            <person name="Bohlmann J."/>
        </authorList>
    </citation>
    <scope>NUCLEOTIDE SEQUENCE</scope>
</reference>
<protein>
    <submittedName>
        <fullName evidence="2">Uncharacterized protein</fullName>
    </submittedName>
</protein>
<feature type="compositionally biased region" description="Basic and acidic residues" evidence="1">
    <location>
        <begin position="397"/>
        <end position="412"/>
    </location>
</feature>